<dbReference type="PANTHER" id="PTHR28055">
    <property type="entry name" value="ALTERED INHERITANCE OF MITOCHONDRIA PROTEIN 41, MITOCHONDRIAL"/>
    <property type="match status" value="1"/>
</dbReference>
<dbReference type="InterPro" id="IPR019004">
    <property type="entry name" value="YqeY/Aim41"/>
</dbReference>
<dbReference type="Pfam" id="PF09424">
    <property type="entry name" value="YqeY"/>
    <property type="match status" value="1"/>
</dbReference>
<dbReference type="SUPFAM" id="SSF89095">
    <property type="entry name" value="GatB/YqeY motif"/>
    <property type="match status" value="1"/>
</dbReference>
<dbReference type="EMBL" id="JAHDYS010000004">
    <property type="protein sequence ID" value="MBT1071229.1"/>
    <property type="molecule type" value="Genomic_DNA"/>
</dbReference>
<comment type="caution">
    <text evidence="1">The sequence shown here is derived from an EMBL/GenBank/DDBJ whole genome shotgun (WGS) entry which is preliminary data.</text>
</comment>
<dbReference type="InterPro" id="IPR003789">
    <property type="entry name" value="Asn/Gln_tRNA_amidoTrase-B-like"/>
</dbReference>
<proteinExistence type="predicted"/>
<dbReference type="Gene3D" id="1.10.1510.10">
    <property type="entry name" value="Uncharacterised protein YqeY/AIM41 PF09424, N-terminal domain"/>
    <property type="match status" value="1"/>
</dbReference>
<accession>A0ABS5U6E0</accession>
<reference evidence="1 2" key="1">
    <citation type="submission" date="2021-05" db="EMBL/GenBank/DDBJ databases">
        <title>The draft genome of Geobacter chapellei DSM 13688.</title>
        <authorList>
            <person name="Xu Z."/>
            <person name="Masuda Y."/>
            <person name="Itoh H."/>
            <person name="Senoo K."/>
        </authorList>
    </citation>
    <scope>NUCLEOTIDE SEQUENCE [LARGE SCALE GENOMIC DNA]</scope>
    <source>
        <strain evidence="1 2">DSM 13688</strain>
    </source>
</reference>
<evidence type="ECO:0000313" key="1">
    <source>
        <dbReference type="EMBL" id="MBT1071229.1"/>
    </source>
</evidence>
<dbReference type="InterPro" id="IPR023168">
    <property type="entry name" value="GatB_Yqey_C_2"/>
</dbReference>
<keyword evidence="2" id="KW-1185">Reference proteome</keyword>
<dbReference type="Proteomes" id="UP000784128">
    <property type="component" value="Unassembled WGS sequence"/>
</dbReference>
<gene>
    <name evidence="1" type="ORF">KJB30_05515</name>
</gene>
<dbReference type="Gene3D" id="1.10.10.410">
    <property type="match status" value="1"/>
</dbReference>
<organism evidence="1 2">
    <name type="scientific">Pelotalea chapellei</name>
    <dbReference type="NCBI Taxonomy" id="44671"/>
    <lineage>
        <taxon>Bacteria</taxon>
        <taxon>Pseudomonadati</taxon>
        <taxon>Thermodesulfobacteriota</taxon>
        <taxon>Desulfuromonadia</taxon>
        <taxon>Geobacterales</taxon>
        <taxon>Geobacteraceae</taxon>
        <taxon>Pelotalea</taxon>
    </lineage>
</organism>
<name>A0ABS5U6E0_9BACT</name>
<protein>
    <submittedName>
        <fullName evidence="1">GatB/YqeY domain-containing protein</fullName>
    </submittedName>
</protein>
<dbReference type="PANTHER" id="PTHR28055:SF1">
    <property type="entry name" value="ALTERED INHERITANCE OF MITOCHONDRIA PROTEIN 41, MITOCHONDRIAL"/>
    <property type="match status" value="1"/>
</dbReference>
<dbReference type="RefSeq" id="WP_214296943.1">
    <property type="nucleotide sequence ID" value="NZ_JAHDYS010000004.1"/>
</dbReference>
<evidence type="ECO:0000313" key="2">
    <source>
        <dbReference type="Proteomes" id="UP000784128"/>
    </source>
</evidence>
<sequence length="147" mass="16448">MTLKEQITDAMKQAMKARDDLRLSVIRMIRSTVQNREIDQRQELDDQGIIEVVSTLVKQRRESIRLYQEGNRQDLVAKEEAELAILLGFLPTQLSSNEISDLVVKVIGEIGASGIKDMGRVMKTLTPVTAGRADGKVVSDMVKQHLS</sequence>
<dbReference type="InterPro" id="IPR042184">
    <property type="entry name" value="YqeY/Aim41_N"/>
</dbReference>